<evidence type="ECO:0000313" key="3">
    <source>
        <dbReference type="EMBL" id="KAI5443440.1"/>
    </source>
</evidence>
<dbReference type="EMBL" id="JAMSHJ010000007">
    <property type="protein sequence ID" value="KAI5392296.1"/>
    <property type="molecule type" value="Genomic_DNA"/>
</dbReference>
<dbReference type="Proteomes" id="UP001058974">
    <property type="component" value="Chromosome 1"/>
</dbReference>
<dbReference type="Gramene" id="Psat07G0690400-T1">
    <property type="protein sequence ID" value="KAI5392296.1"/>
    <property type="gene ID" value="KIW84_076904"/>
</dbReference>
<dbReference type="EMBL" id="JAMSHJ010000001">
    <property type="protein sequence ID" value="KAI5443439.1"/>
    <property type="molecule type" value="Genomic_DNA"/>
</dbReference>
<organism evidence="3 4">
    <name type="scientific">Pisum sativum</name>
    <name type="common">Garden pea</name>
    <name type="synonym">Lathyrus oleraceus</name>
    <dbReference type="NCBI Taxonomy" id="3888"/>
    <lineage>
        <taxon>Eukaryota</taxon>
        <taxon>Viridiplantae</taxon>
        <taxon>Streptophyta</taxon>
        <taxon>Embryophyta</taxon>
        <taxon>Tracheophyta</taxon>
        <taxon>Spermatophyta</taxon>
        <taxon>Magnoliopsida</taxon>
        <taxon>eudicotyledons</taxon>
        <taxon>Gunneridae</taxon>
        <taxon>Pentapetalae</taxon>
        <taxon>rosids</taxon>
        <taxon>fabids</taxon>
        <taxon>Fabales</taxon>
        <taxon>Fabaceae</taxon>
        <taxon>Papilionoideae</taxon>
        <taxon>50 kb inversion clade</taxon>
        <taxon>NPAAA clade</taxon>
        <taxon>Hologalegina</taxon>
        <taxon>IRL clade</taxon>
        <taxon>Fabeae</taxon>
        <taxon>Lathyrus</taxon>
    </lineage>
</organism>
<reference evidence="3 4" key="1">
    <citation type="journal article" date="2022" name="Nat. Genet.">
        <title>Improved pea reference genome and pan-genome highlight genomic features and evolutionary characteristics.</title>
        <authorList>
            <person name="Yang T."/>
            <person name="Liu R."/>
            <person name="Luo Y."/>
            <person name="Hu S."/>
            <person name="Wang D."/>
            <person name="Wang C."/>
            <person name="Pandey M.K."/>
            <person name="Ge S."/>
            <person name="Xu Q."/>
            <person name="Li N."/>
            <person name="Li G."/>
            <person name="Huang Y."/>
            <person name="Saxena R.K."/>
            <person name="Ji Y."/>
            <person name="Li M."/>
            <person name="Yan X."/>
            <person name="He Y."/>
            <person name="Liu Y."/>
            <person name="Wang X."/>
            <person name="Xiang C."/>
            <person name="Varshney R.K."/>
            <person name="Ding H."/>
            <person name="Gao S."/>
            <person name="Zong X."/>
        </authorList>
    </citation>
    <scope>NUCLEOTIDE SEQUENCE [LARGE SCALE GENOMIC DNA]</scope>
    <source>
        <strain evidence="3 4">cv. Zhongwan 6</strain>
    </source>
</reference>
<dbReference type="AlphaFoldDB" id="A0A9D5BGX2"/>
<proteinExistence type="predicted"/>
<accession>A0A9D5BGX2</accession>
<dbReference type="Proteomes" id="UP001058974">
    <property type="component" value="Chromosome 7"/>
</dbReference>
<evidence type="ECO:0000313" key="2">
    <source>
        <dbReference type="EMBL" id="KAI5443439.1"/>
    </source>
</evidence>
<keyword evidence="4" id="KW-1185">Reference proteome</keyword>
<dbReference type="Gramene" id="Psat01G0218300-T1">
    <property type="protein sequence ID" value="KAI5443440.1"/>
    <property type="gene ID" value="KIW84_012183"/>
</dbReference>
<dbReference type="Gramene" id="Psat01G0218200-T1">
    <property type="protein sequence ID" value="KAI5443439.1"/>
    <property type="gene ID" value="KIW84_012182"/>
</dbReference>
<dbReference type="EMBL" id="JAMSHJ010000001">
    <property type="protein sequence ID" value="KAI5443440.1"/>
    <property type="molecule type" value="Genomic_DNA"/>
</dbReference>
<evidence type="ECO:0000313" key="1">
    <source>
        <dbReference type="EMBL" id="KAI5392296.1"/>
    </source>
</evidence>
<protein>
    <submittedName>
        <fullName evidence="3">Uncharacterized protein</fullName>
    </submittedName>
</protein>
<evidence type="ECO:0000313" key="4">
    <source>
        <dbReference type="Proteomes" id="UP001058974"/>
    </source>
</evidence>
<name>A0A9D5BGX2_PEA</name>
<gene>
    <name evidence="2" type="ORF">KIW84_012182</name>
    <name evidence="3" type="ORF">KIW84_012183</name>
    <name evidence="1" type="ORF">KIW84_076904</name>
</gene>
<comment type="caution">
    <text evidence="3">The sequence shown here is derived from an EMBL/GenBank/DDBJ whole genome shotgun (WGS) entry which is preliminary data.</text>
</comment>
<sequence length="168" mass="19793">MRVSKSVLVGKYSADQVDQVVSLYETLGQQYRWSSAVKRMPLVFLQDILEQIIFESEHSIRTSSQYPDEARRMNLADRECFKRIRQGKAATPHRSAIKPSSEMASNNLTQQKLKDQGKLDLSWKERTYTAPQLEIPDMFRMSGFSYECRRWIQYGLCFFLEICCWDYH</sequence>